<evidence type="ECO:0000256" key="1">
    <source>
        <dbReference type="SAM" id="MobiDB-lite"/>
    </source>
</evidence>
<dbReference type="Proteomes" id="UP000001070">
    <property type="component" value="Unassembled WGS sequence"/>
</dbReference>
<feature type="compositionally biased region" description="Acidic residues" evidence="1">
    <location>
        <begin position="255"/>
        <end position="268"/>
    </location>
</feature>
<evidence type="ECO:0000313" key="3">
    <source>
        <dbReference type="Proteomes" id="UP000001070"/>
    </source>
</evidence>
<proteinExistence type="predicted"/>
<feature type="compositionally biased region" description="Acidic residues" evidence="1">
    <location>
        <begin position="167"/>
        <end position="184"/>
    </location>
</feature>
<feature type="compositionally biased region" description="Acidic residues" evidence="1">
    <location>
        <begin position="121"/>
        <end position="131"/>
    </location>
</feature>
<dbReference type="PhylomeDB" id="B4JZ30"/>
<dbReference type="InParanoid" id="B4JZ30"/>
<feature type="compositionally biased region" description="Polar residues" evidence="1">
    <location>
        <begin position="1"/>
        <end position="15"/>
    </location>
</feature>
<feature type="region of interest" description="Disordered" evidence="1">
    <location>
        <begin position="84"/>
        <end position="288"/>
    </location>
</feature>
<feature type="region of interest" description="Disordered" evidence="1">
    <location>
        <begin position="315"/>
        <end position="458"/>
    </location>
</feature>
<dbReference type="HOGENOM" id="CLU_061646_0_0_1"/>
<dbReference type="AlphaFoldDB" id="B4JZ30"/>
<name>B4JZ30_DROGR</name>
<dbReference type="eggNOG" id="ENOG502T8HB">
    <property type="taxonomic scope" value="Eukaryota"/>
</dbReference>
<gene>
    <name evidence="2" type="primary">Dgri\GH22406</name>
    <name evidence="2" type="ORF">Dgri_GH22406</name>
</gene>
<feature type="compositionally biased region" description="Pro residues" evidence="1">
    <location>
        <begin position="325"/>
        <end position="353"/>
    </location>
</feature>
<organism evidence="3">
    <name type="scientific">Drosophila grimshawi</name>
    <name type="common">Hawaiian fruit fly</name>
    <name type="synonym">Idiomyia grimshawi</name>
    <dbReference type="NCBI Taxonomy" id="7222"/>
    <lineage>
        <taxon>Eukaryota</taxon>
        <taxon>Metazoa</taxon>
        <taxon>Ecdysozoa</taxon>
        <taxon>Arthropoda</taxon>
        <taxon>Hexapoda</taxon>
        <taxon>Insecta</taxon>
        <taxon>Pterygota</taxon>
        <taxon>Neoptera</taxon>
        <taxon>Endopterygota</taxon>
        <taxon>Diptera</taxon>
        <taxon>Brachycera</taxon>
        <taxon>Muscomorpha</taxon>
        <taxon>Ephydroidea</taxon>
        <taxon>Drosophilidae</taxon>
        <taxon>Drosophila</taxon>
        <taxon>Hawaiian Drosophila</taxon>
    </lineage>
</organism>
<keyword evidence="3" id="KW-1185">Reference proteome</keyword>
<protein>
    <submittedName>
        <fullName evidence="2">GH22406</fullName>
    </submittedName>
</protein>
<evidence type="ECO:0000313" key="2">
    <source>
        <dbReference type="EMBL" id="EDV98645.1"/>
    </source>
</evidence>
<sequence>MEAQPNSMLDSSVSATGHRRASDPNPFGRPSEAGVPCDEGAGPGARAASDRRPRRPVGRGVRLVREVRVVGVERRRVLRRIAQEMRNRQSDELELLASPLHLPSDEEGGASPPNAPSMGEDPVEDAVPEANEEAHPRRRRYPSEMDEVNPEWLRWQYPELPSTPEADTTDEEERMLTSSEDEEEWRSSTSPAISDDEEAMPWPQETPEPEVITISDEEEDTGEERWSSPSPVVSDDEETMPWPPGTPEPEVIVISDEEEEEEQPDDGGEAQGQGERPQIPPPTVTATYARAFADGRWRHQVTLVCVWEEEAGVPPTWQLEEEHPPAGPNPPQRQRSPTPPAARSPPPPPPEWRPPFLRQTSCPEAGPRPTRPTLQRQSSAPEGEAGWQELPPPAWPPGITAMADAQPGPSRRASRITMAGASKRAVEKYQKITPPKDHATKDHATEVQSRQKVASHGL</sequence>
<reference evidence="2 3" key="1">
    <citation type="journal article" date="2007" name="Nature">
        <title>Evolution of genes and genomes on the Drosophila phylogeny.</title>
        <authorList>
            <consortium name="Drosophila 12 Genomes Consortium"/>
            <person name="Clark A.G."/>
            <person name="Eisen M.B."/>
            <person name="Smith D.R."/>
            <person name="Bergman C.M."/>
            <person name="Oliver B."/>
            <person name="Markow T.A."/>
            <person name="Kaufman T.C."/>
            <person name="Kellis M."/>
            <person name="Gelbart W."/>
            <person name="Iyer V.N."/>
            <person name="Pollard D.A."/>
            <person name="Sackton T.B."/>
            <person name="Larracuente A.M."/>
            <person name="Singh N.D."/>
            <person name="Abad J.P."/>
            <person name="Abt D.N."/>
            <person name="Adryan B."/>
            <person name="Aguade M."/>
            <person name="Akashi H."/>
            <person name="Anderson W.W."/>
            <person name="Aquadro C.F."/>
            <person name="Ardell D.H."/>
            <person name="Arguello R."/>
            <person name="Artieri C.G."/>
            <person name="Barbash D.A."/>
            <person name="Barker D."/>
            <person name="Barsanti P."/>
            <person name="Batterham P."/>
            <person name="Batzoglou S."/>
            <person name="Begun D."/>
            <person name="Bhutkar A."/>
            <person name="Blanco E."/>
            <person name="Bosak S.A."/>
            <person name="Bradley R.K."/>
            <person name="Brand A.D."/>
            <person name="Brent M.R."/>
            <person name="Brooks A.N."/>
            <person name="Brown R.H."/>
            <person name="Butlin R.K."/>
            <person name="Caggese C."/>
            <person name="Calvi B.R."/>
            <person name="Bernardo de Carvalho A."/>
            <person name="Caspi A."/>
            <person name="Castrezana S."/>
            <person name="Celniker S.E."/>
            <person name="Chang J.L."/>
            <person name="Chapple C."/>
            <person name="Chatterji S."/>
            <person name="Chinwalla A."/>
            <person name="Civetta A."/>
            <person name="Clifton S.W."/>
            <person name="Comeron J.M."/>
            <person name="Costello J.C."/>
            <person name="Coyne J.A."/>
            <person name="Daub J."/>
            <person name="David R.G."/>
            <person name="Delcher A.L."/>
            <person name="Delehaunty K."/>
            <person name="Do C.B."/>
            <person name="Ebling H."/>
            <person name="Edwards K."/>
            <person name="Eickbush T."/>
            <person name="Evans J.D."/>
            <person name="Filipski A."/>
            <person name="Findeiss S."/>
            <person name="Freyhult E."/>
            <person name="Fulton L."/>
            <person name="Fulton R."/>
            <person name="Garcia A.C."/>
            <person name="Gardiner A."/>
            <person name="Garfield D.A."/>
            <person name="Garvin B.E."/>
            <person name="Gibson G."/>
            <person name="Gilbert D."/>
            <person name="Gnerre S."/>
            <person name="Godfrey J."/>
            <person name="Good R."/>
            <person name="Gotea V."/>
            <person name="Gravely B."/>
            <person name="Greenberg A.J."/>
            <person name="Griffiths-Jones S."/>
            <person name="Gross S."/>
            <person name="Guigo R."/>
            <person name="Gustafson E.A."/>
            <person name="Haerty W."/>
            <person name="Hahn M.W."/>
            <person name="Halligan D.L."/>
            <person name="Halpern A.L."/>
            <person name="Halter G.M."/>
            <person name="Han M.V."/>
            <person name="Heger A."/>
            <person name="Hillier L."/>
            <person name="Hinrichs A.S."/>
            <person name="Holmes I."/>
            <person name="Hoskins R.A."/>
            <person name="Hubisz M.J."/>
            <person name="Hultmark D."/>
            <person name="Huntley M.A."/>
            <person name="Jaffe D.B."/>
            <person name="Jagadeeshan S."/>
            <person name="Jeck W.R."/>
            <person name="Johnson J."/>
            <person name="Jones C.D."/>
            <person name="Jordan W.C."/>
            <person name="Karpen G.H."/>
            <person name="Kataoka E."/>
            <person name="Keightley P.D."/>
            <person name="Kheradpour P."/>
            <person name="Kirkness E.F."/>
            <person name="Koerich L.B."/>
            <person name="Kristiansen K."/>
            <person name="Kudrna D."/>
            <person name="Kulathinal R.J."/>
            <person name="Kumar S."/>
            <person name="Kwok R."/>
            <person name="Lander E."/>
            <person name="Langley C.H."/>
            <person name="Lapoint R."/>
            <person name="Lazzaro B.P."/>
            <person name="Lee S.J."/>
            <person name="Levesque L."/>
            <person name="Li R."/>
            <person name="Lin C.F."/>
            <person name="Lin M.F."/>
            <person name="Lindblad-Toh K."/>
            <person name="Llopart A."/>
            <person name="Long M."/>
            <person name="Low L."/>
            <person name="Lozovsky E."/>
            <person name="Lu J."/>
            <person name="Luo M."/>
            <person name="Machado C.A."/>
            <person name="Makalowski W."/>
            <person name="Marzo M."/>
            <person name="Matsuda M."/>
            <person name="Matzkin L."/>
            <person name="McAllister B."/>
            <person name="McBride C.S."/>
            <person name="McKernan B."/>
            <person name="McKernan K."/>
            <person name="Mendez-Lago M."/>
            <person name="Minx P."/>
            <person name="Mollenhauer M.U."/>
            <person name="Montooth K."/>
            <person name="Mount S.M."/>
            <person name="Mu X."/>
            <person name="Myers E."/>
            <person name="Negre B."/>
            <person name="Newfeld S."/>
            <person name="Nielsen R."/>
            <person name="Noor M.A."/>
            <person name="O'Grady P."/>
            <person name="Pachter L."/>
            <person name="Papaceit M."/>
            <person name="Parisi M.J."/>
            <person name="Parisi M."/>
            <person name="Parts L."/>
            <person name="Pedersen J.S."/>
            <person name="Pesole G."/>
            <person name="Phillippy A.M."/>
            <person name="Ponting C.P."/>
            <person name="Pop M."/>
            <person name="Porcelli D."/>
            <person name="Powell J.R."/>
            <person name="Prohaska S."/>
            <person name="Pruitt K."/>
            <person name="Puig M."/>
            <person name="Quesneville H."/>
            <person name="Ram K.R."/>
            <person name="Rand D."/>
            <person name="Rasmussen M.D."/>
            <person name="Reed L.K."/>
            <person name="Reenan R."/>
            <person name="Reily A."/>
            <person name="Remington K.A."/>
            <person name="Rieger T.T."/>
            <person name="Ritchie M.G."/>
            <person name="Robin C."/>
            <person name="Rogers Y.H."/>
            <person name="Rohde C."/>
            <person name="Rozas J."/>
            <person name="Rubenfield M.J."/>
            <person name="Ruiz A."/>
            <person name="Russo S."/>
            <person name="Salzberg S.L."/>
            <person name="Sanchez-Gracia A."/>
            <person name="Saranga D.J."/>
            <person name="Sato H."/>
            <person name="Schaeffer S.W."/>
            <person name="Schatz M.C."/>
            <person name="Schlenke T."/>
            <person name="Schwartz R."/>
            <person name="Segarra C."/>
            <person name="Singh R.S."/>
            <person name="Sirot L."/>
            <person name="Sirota M."/>
            <person name="Sisneros N.B."/>
            <person name="Smith C.D."/>
            <person name="Smith T.F."/>
            <person name="Spieth J."/>
            <person name="Stage D.E."/>
            <person name="Stark A."/>
            <person name="Stephan W."/>
            <person name="Strausberg R.L."/>
            <person name="Strempel S."/>
            <person name="Sturgill D."/>
            <person name="Sutton G."/>
            <person name="Sutton G.G."/>
            <person name="Tao W."/>
            <person name="Teichmann S."/>
            <person name="Tobari Y.N."/>
            <person name="Tomimura Y."/>
            <person name="Tsolas J.M."/>
            <person name="Valente V.L."/>
            <person name="Venter E."/>
            <person name="Venter J.C."/>
            <person name="Vicario S."/>
            <person name="Vieira F.G."/>
            <person name="Vilella A.J."/>
            <person name="Villasante A."/>
            <person name="Walenz B."/>
            <person name="Wang J."/>
            <person name="Wasserman M."/>
            <person name="Watts T."/>
            <person name="Wilson D."/>
            <person name="Wilson R.K."/>
            <person name="Wing R.A."/>
            <person name="Wolfner M.F."/>
            <person name="Wong A."/>
            <person name="Wong G.K."/>
            <person name="Wu C.I."/>
            <person name="Wu G."/>
            <person name="Yamamoto D."/>
            <person name="Yang H.P."/>
            <person name="Yang S.P."/>
            <person name="Yorke J.A."/>
            <person name="Yoshida K."/>
            <person name="Zdobnov E."/>
            <person name="Zhang P."/>
            <person name="Zhang Y."/>
            <person name="Zimin A.V."/>
            <person name="Baldwin J."/>
            <person name="Abdouelleil A."/>
            <person name="Abdulkadir J."/>
            <person name="Abebe A."/>
            <person name="Abera B."/>
            <person name="Abreu J."/>
            <person name="Acer S.C."/>
            <person name="Aftuck L."/>
            <person name="Alexander A."/>
            <person name="An P."/>
            <person name="Anderson E."/>
            <person name="Anderson S."/>
            <person name="Arachi H."/>
            <person name="Azer M."/>
            <person name="Bachantsang P."/>
            <person name="Barry A."/>
            <person name="Bayul T."/>
            <person name="Berlin A."/>
            <person name="Bessette D."/>
            <person name="Bloom T."/>
            <person name="Blye J."/>
            <person name="Boguslavskiy L."/>
            <person name="Bonnet C."/>
            <person name="Boukhgalter B."/>
            <person name="Bourzgui I."/>
            <person name="Brown A."/>
            <person name="Cahill P."/>
            <person name="Channer S."/>
            <person name="Cheshatsang Y."/>
            <person name="Chuda L."/>
            <person name="Citroen M."/>
            <person name="Collymore A."/>
            <person name="Cooke P."/>
            <person name="Costello M."/>
            <person name="D'Aco K."/>
            <person name="Daza R."/>
            <person name="De Haan G."/>
            <person name="DeGray S."/>
            <person name="DeMaso C."/>
            <person name="Dhargay N."/>
            <person name="Dooley K."/>
            <person name="Dooley E."/>
            <person name="Doricent M."/>
            <person name="Dorje P."/>
            <person name="Dorjee K."/>
            <person name="Dupes A."/>
            <person name="Elong R."/>
            <person name="Falk J."/>
            <person name="Farina A."/>
            <person name="Faro S."/>
            <person name="Ferguson D."/>
            <person name="Fisher S."/>
            <person name="Foley C.D."/>
            <person name="Franke A."/>
            <person name="Friedrich D."/>
            <person name="Gadbois L."/>
            <person name="Gearin G."/>
            <person name="Gearin C.R."/>
            <person name="Giannoukos G."/>
            <person name="Goode T."/>
            <person name="Graham J."/>
            <person name="Grandbois E."/>
            <person name="Grewal S."/>
            <person name="Gyaltsen K."/>
            <person name="Hafez N."/>
            <person name="Hagos B."/>
            <person name="Hall J."/>
            <person name="Henson C."/>
            <person name="Hollinger A."/>
            <person name="Honan T."/>
            <person name="Huard M.D."/>
            <person name="Hughes L."/>
            <person name="Hurhula B."/>
            <person name="Husby M.E."/>
            <person name="Kamat A."/>
            <person name="Kanga B."/>
            <person name="Kashin S."/>
            <person name="Khazanovich D."/>
            <person name="Kisner P."/>
            <person name="Lance K."/>
            <person name="Lara M."/>
            <person name="Lee W."/>
            <person name="Lennon N."/>
            <person name="Letendre F."/>
            <person name="LeVine R."/>
            <person name="Lipovsky A."/>
            <person name="Liu X."/>
            <person name="Liu J."/>
            <person name="Liu S."/>
            <person name="Lokyitsang T."/>
            <person name="Lokyitsang Y."/>
            <person name="Lubonja R."/>
            <person name="Lui A."/>
            <person name="MacDonald P."/>
            <person name="Magnisalis V."/>
            <person name="Maru K."/>
            <person name="Matthews C."/>
            <person name="McCusker W."/>
            <person name="McDonough S."/>
            <person name="Mehta T."/>
            <person name="Meldrim J."/>
            <person name="Meneus L."/>
            <person name="Mihai O."/>
            <person name="Mihalev A."/>
            <person name="Mihova T."/>
            <person name="Mittelman R."/>
            <person name="Mlenga V."/>
            <person name="Montmayeur A."/>
            <person name="Mulrain L."/>
            <person name="Navidi A."/>
            <person name="Naylor J."/>
            <person name="Negash T."/>
            <person name="Nguyen T."/>
            <person name="Nguyen N."/>
            <person name="Nicol R."/>
            <person name="Norbu C."/>
            <person name="Norbu N."/>
            <person name="Novod N."/>
            <person name="O'Neill B."/>
            <person name="Osman S."/>
            <person name="Markiewicz E."/>
            <person name="Oyono O.L."/>
            <person name="Patti C."/>
            <person name="Phunkhang P."/>
            <person name="Pierre F."/>
            <person name="Priest M."/>
            <person name="Raghuraman S."/>
            <person name="Rege F."/>
            <person name="Reyes R."/>
            <person name="Rise C."/>
            <person name="Rogov P."/>
            <person name="Ross K."/>
            <person name="Ryan E."/>
            <person name="Settipalli S."/>
            <person name="Shea T."/>
            <person name="Sherpa N."/>
            <person name="Shi L."/>
            <person name="Shih D."/>
            <person name="Sparrow T."/>
            <person name="Spaulding J."/>
            <person name="Stalker J."/>
            <person name="Stange-Thomann N."/>
            <person name="Stavropoulos S."/>
            <person name="Stone C."/>
            <person name="Strader C."/>
            <person name="Tesfaye S."/>
            <person name="Thomson T."/>
            <person name="Thoulutsang Y."/>
            <person name="Thoulutsang D."/>
            <person name="Topham K."/>
            <person name="Topping I."/>
            <person name="Tsamla T."/>
            <person name="Vassiliev H."/>
            <person name="Vo A."/>
            <person name="Wangchuk T."/>
            <person name="Wangdi T."/>
            <person name="Weiand M."/>
            <person name="Wilkinson J."/>
            <person name="Wilson A."/>
            <person name="Yadav S."/>
            <person name="Young G."/>
            <person name="Yu Q."/>
            <person name="Zembek L."/>
            <person name="Zhong D."/>
            <person name="Zimmer A."/>
            <person name="Zwirko Z."/>
            <person name="Jaffe D.B."/>
            <person name="Alvarez P."/>
            <person name="Brockman W."/>
            <person name="Butler J."/>
            <person name="Chin C."/>
            <person name="Gnerre S."/>
            <person name="Grabherr M."/>
            <person name="Kleber M."/>
            <person name="Mauceli E."/>
            <person name="MacCallum I."/>
        </authorList>
    </citation>
    <scope>NUCLEOTIDE SEQUENCE [LARGE SCALE GENOMIC DNA]</scope>
    <source>
        <strain evidence="3">Tucson 15287-2541.00</strain>
    </source>
</reference>
<feature type="compositionally biased region" description="Basic and acidic residues" evidence="1">
    <location>
        <begin position="424"/>
        <end position="445"/>
    </location>
</feature>
<dbReference type="EMBL" id="CH916378">
    <property type="protein sequence ID" value="EDV98645.1"/>
    <property type="molecule type" value="Genomic_DNA"/>
</dbReference>
<accession>B4JZ30</accession>
<feature type="region of interest" description="Disordered" evidence="1">
    <location>
        <begin position="1"/>
        <end position="61"/>
    </location>
</feature>